<dbReference type="PANTHER" id="PTHR13475:SF3">
    <property type="entry name" value="NEUGRIN"/>
    <property type="match status" value="1"/>
</dbReference>
<reference evidence="1 2" key="1">
    <citation type="submission" date="2023-09" db="EMBL/GenBank/DDBJ databases">
        <title>Nesidiocoris tenuis whole genome shotgun sequence.</title>
        <authorList>
            <person name="Shibata T."/>
            <person name="Shimoda M."/>
            <person name="Kobayashi T."/>
            <person name="Uehara T."/>
        </authorList>
    </citation>
    <scope>NUCLEOTIDE SEQUENCE [LARGE SCALE GENOMIC DNA]</scope>
    <source>
        <strain evidence="1 2">Japan</strain>
    </source>
</reference>
<dbReference type="Pfam" id="PF06413">
    <property type="entry name" value="Neugrin"/>
    <property type="match status" value="1"/>
</dbReference>
<dbReference type="InterPro" id="IPR010487">
    <property type="entry name" value="NGRN/Rrg9"/>
</dbReference>
<gene>
    <name evidence="1" type="ORF">NTJ_01158</name>
</gene>
<dbReference type="Proteomes" id="UP001307889">
    <property type="component" value="Chromosome 1"/>
</dbReference>
<dbReference type="PANTHER" id="PTHR13475">
    <property type="entry name" value="NEUGRIN"/>
    <property type="match status" value="1"/>
</dbReference>
<organism evidence="1 2">
    <name type="scientific">Nesidiocoris tenuis</name>
    <dbReference type="NCBI Taxonomy" id="355587"/>
    <lineage>
        <taxon>Eukaryota</taxon>
        <taxon>Metazoa</taxon>
        <taxon>Ecdysozoa</taxon>
        <taxon>Arthropoda</taxon>
        <taxon>Hexapoda</taxon>
        <taxon>Insecta</taxon>
        <taxon>Pterygota</taxon>
        <taxon>Neoptera</taxon>
        <taxon>Paraneoptera</taxon>
        <taxon>Hemiptera</taxon>
        <taxon>Heteroptera</taxon>
        <taxon>Panheteroptera</taxon>
        <taxon>Cimicomorpha</taxon>
        <taxon>Miridae</taxon>
        <taxon>Dicyphina</taxon>
        <taxon>Nesidiocoris</taxon>
    </lineage>
</organism>
<proteinExistence type="predicted"/>
<evidence type="ECO:0000313" key="1">
    <source>
        <dbReference type="EMBL" id="BES88352.1"/>
    </source>
</evidence>
<dbReference type="EMBL" id="AP028909">
    <property type="protein sequence ID" value="BES88352.1"/>
    <property type="molecule type" value="Genomic_DNA"/>
</dbReference>
<name>A0ABN7AAW4_9HEMI</name>
<sequence length="379" mass="43972">MELVRSIFSRSTQFRFYRANAGVGRRLKLIKEGNPELKGVKLEDKSFDDLDVDAFDAKLLKEEYEKEYDRTRKRIEFKRIERQYFERKQKTNFLLWSEKEQIRQLHQSDPDQWSFQRLAESFPATPAVIKKIVAARWKMRDVAQMQKHDDRVVATWKAFQEGKITLLQDEQEHLSKFLSRDRSQRSEVPIEGLAENRPRLTPTKRTEFLDIVACQKKPERSPKSIEIQSSKSIEIQSSKSIEIQPAVGAIPANPSETYVLGGQLSRQQQRKSRHYTLAELRTLGVAPGTPTPDENRTELKSNAEATTPKIRQANLNPTNFASVPKRPVITKSSQDILMEDSIEENPVKISIPKEKWKKGVVYRVNNCFYADDGEFLYKI</sequence>
<evidence type="ECO:0000313" key="2">
    <source>
        <dbReference type="Proteomes" id="UP001307889"/>
    </source>
</evidence>
<keyword evidence="2" id="KW-1185">Reference proteome</keyword>
<protein>
    <submittedName>
        <fullName evidence="1">Neugrin</fullName>
    </submittedName>
</protein>
<accession>A0ABN7AAW4</accession>